<evidence type="ECO:0000313" key="2">
    <source>
        <dbReference type="Proteomes" id="UP000036987"/>
    </source>
</evidence>
<evidence type="ECO:0000313" key="1">
    <source>
        <dbReference type="EMBL" id="KMZ66399.1"/>
    </source>
</evidence>
<protein>
    <submittedName>
        <fullName evidence="1">Uncharacterized protein</fullName>
    </submittedName>
</protein>
<comment type="caution">
    <text evidence="1">The sequence shown here is derived from an EMBL/GenBank/DDBJ whole genome shotgun (WGS) entry which is preliminary data.</text>
</comment>
<organism evidence="1 2">
    <name type="scientific">Zostera marina</name>
    <name type="common">Eelgrass</name>
    <dbReference type="NCBI Taxonomy" id="29655"/>
    <lineage>
        <taxon>Eukaryota</taxon>
        <taxon>Viridiplantae</taxon>
        <taxon>Streptophyta</taxon>
        <taxon>Embryophyta</taxon>
        <taxon>Tracheophyta</taxon>
        <taxon>Spermatophyta</taxon>
        <taxon>Magnoliopsida</taxon>
        <taxon>Liliopsida</taxon>
        <taxon>Zosteraceae</taxon>
        <taxon>Zostera</taxon>
    </lineage>
</organism>
<keyword evidence="2" id="KW-1185">Reference proteome</keyword>
<dbReference type="AlphaFoldDB" id="A0A0K9PBP3"/>
<proteinExistence type="predicted"/>
<sequence>MFPPIKHSLLLRSGSFLATSSSSLAMANNSRDNAKDVDDQGYKDLKYGDFSGHAHGGYRGCHGHGYYRGGFYGGQGRGRGCGGYYEGFGDHGGENQGCQGHSDGHGGFYRCQGRGCGGHHIRGGCCGGHGHGTHGRGFKM</sequence>
<accession>A0A0K9PBP3</accession>
<dbReference type="EMBL" id="LFYR01000980">
    <property type="protein sequence ID" value="KMZ66399.1"/>
    <property type="molecule type" value="Genomic_DNA"/>
</dbReference>
<gene>
    <name evidence="1" type="ORF">ZOSMA_29G00480</name>
</gene>
<dbReference type="Proteomes" id="UP000036987">
    <property type="component" value="Unassembled WGS sequence"/>
</dbReference>
<name>A0A0K9PBP3_ZOSMR</name>
<reference evidence="2" key="1">
    <citation type="journal article" date="2016" name="Nature">
        <title>The genome of the seagrass Zostera marina reveals angiosperm adaptation to the sea.</title>
        <authorList>
            <person name="Olsen J.L."/>
            <person name="Rouze P."/>
            <person name="Verhelst B."/>
            <person name="Lin Y.-C."/>
            <person name="Bayer T."/>
            <person name="Collen J."/>
            <person name="Dattolo E."/>
            <person name="De Paoli E."/>
            <person name="Dittami S."/>
            <person name="Maumus F."/>
            <person name="Michel G."/>
            <person name="Kersting A."/>
            <person name="Lauritano C."/>
            <person name="Lohaus R."/>
            <person name="Toepel M."/>
            <person name="Tonon T."/>
            <person name="Vanneste K."/>
            <person name="Amirebrahimi M."/>
            <person name="Brakel J."/>
            <person name="Bostroem C."/>
            <person name="Chovatia M."/>
            <person name="Grimwood J."/>
            <person name="Jenkins J.W."/>
            <person name="Jueterbock A."/>
            <person name="Mraz A."/>
            <person name="Stam W.T."/>
            <person name="Tice H."/>
            <person name="Bornberg-Bauer E."/>
            <person name="Green P.J."/>
            <person name="Pearson G.A."/>
            <person name="Procaccini G."/>
            <person name="Duarte C.M."/>
            <person name="Schmutz J."/>
            <person name="Reusch T.B.H."/>
            <person name="Van de Peer Y."/>
        </authorList>
    </citation>
    <scope>NUCLEOTIDE SEQUENCE [LARGE SCALE GENOMIC DNA]</scope>
    <source>
        <strain evidence="2">cv. Finnish</strain>
    </source>
</reference>